<dbReference type="Pfam" id="PF01593">
    <property type="entry name" value="Amino_oxidase"/>
    <property type="match status" value="1"/>
</dbReference>
<dbReference type="SUPFAM" id="SSF54373">
    <property type="entry name" value="FAD-linked reductases, C-terminal domain"/>
    <property type="match status" value="1"/>
</dbReference>
<evidence type="ECO:0000313" key="4">
    <source>
        <dbReference type="Proteomes" id="UP000427769"/>
    </source>
</evidence>
<organism evidence="3 4">
    <name type="scientific">Desulfosarcina widdelii</name>
    <dbReference type="NCBI Taxonomy" id="947919"/>
    <lineage>
        <taxon>Bacteria</taxon>
        <taxon>Pseudomonadati</taxon>
        <taxon>Thermodesulfobacteriota</taxon>
        <taxon>Desulfobacteria</taxon>
        <taxon>Desulfobacterales</taxon>
        <taxon>Desulfosarcinaceae</taxon>
        <taxon>Desulfosarcina</taxon>
    </lineage>
</organism>
<evidence type="ECO:0000313" key="3">
    <source>
        <dbReference type="EMBL" id="BBO76852.1"/>
    </source>
</evidence>
<feature type="domain" description="Amine oxidase" evidence="2">
    <location>
        <begin position="121"/>
        <end position="364"/>
    </location>
</feature>
<evidence type="ECO:0000259" key="2">
    <source>
        <dbReference type="Pfam" id="PF01593"/>
    </source>
</evidence>
<dbReference type="Proteomes" id="UP000427769">
    <property type="component" value="Chromosome"/>
</dbReference>
<dbReference type="Pfam" id="PF13450">
    <property type="entry name" value="NAD_binding_8"/>
    <property type="match status" value="1"/>
</dbReference>
<evidence type="ECO:0000256" key="1">
    <source>
        <dbReference type="ARBA" id="ARBA00005995"/>
    </source>
</evidence>
<dbReference type="InterPro" id="IPR036188">
    <property type="entry name" value="FAD/NAD-bd_sf"/>
</dbReference>
<dbReference type="SUPFAM" id="SSF51905">
    <property type="entry name" value="FAD/NAD(P)-binding domain"/>
    <property type="match status" value="1"/>
</dbReference>
<dbReference type="PANTHER" id="PTHR43563">
    <property type="entry name" value="AMINE OXIDASE"/>
    <property type="match status" value="1"/>
</dbReference>
<name>A0A5K7Z4D8_9BACT</name>
<protein>
    <recommendedName>
        <fullName evidence="2">Amine oxidase domain-containing protein</fullName>
    </recommendedName>
</protein>
<accession>A0A5K7Z4D8</accession>
<dbReference type="Gene3D" id="3.50.50.60">
    <property type="entry name" value="FAD/NAD(P)-binding domain"/>
    <property type="match status" value="2"/>
</dbReference>
<dbReference type="KEGG" id="dwd:DSCW_42690"/>
<reference evidence="3 4" key="1">
    <citation type="submission" date="2019-11" db="EMBL/GenBank/DDBJ databases">
        <title>Comparative genomics of hydrocarbon-degrading Desulfosarcina strains.</title>
        <authorList>
            <person name="Watanabe M."/>
            <person name="Kojima H."/>
            <person name="Fukui M."/>
        </authorList>
    </citation>
    <scope>NUCLEOTIDE SEQUENCE [LARGE SCALE GENOMIC DNA]</scope>
    <source>
        <strain evidence="3 4">PP31</strain>
    </source>
</reference>
<proteinExistence type="inferred from homology"/>
<keyword evidence="4" id="KW-1185">Reference proteome</keyword>
<dbReference type="PANTHER" id="PTHR43563:SF14">
    <property type="entry name" value="AMINE OXIDASE"/>
    <property type="match status" value="1"/>
</dbReference>
<comment type="similarity">
    <text evidence="1">Belongs to the flavin monoamine oxidase family.</text>
</comment>
<dbReference type="InterPro" id="IPR050703">
    <property type="entry name" value="Flavin_MAO"/>
</dbReference>
<gene>
    <name evidence="3" type="ORF">DSCW_42690</name>
</gene>
<sequence>MEGACPNFSLMTTETFDTIIIGGGLSGLYCAHLLAAANRSFMVLEARERLGGRILSPEHQGFHTDLGPSWYWPAIQPRMVRLIQTLGLRGYPQFETGLGRFQSFTGDVRTVQGYATQPASWRLCGGMHALVESLGKTIPGNAIRLNHPVCEIEKHPSGAQVSVGDLEAEPRPRFHARHVILALPPRLAAATILFTPELSHHLTQAMLKIGTWMAGQAKFYAVYESPFWRQAGLSGQAFSERGPLGEIHDGSSPESNPCGLTGFVGIPAVQRSRKEQLTKAILQQLALLFGDPASRPAAFFYQDWATERFTATPYDQPPMHQHPHYRPPADKAAIWDGTVLFAGTETASEQGGYLEGALVTAEQAIERLQA</sequence>
<dbReference type="EMBL" id="AP021875">
    <property type="protein sequence ID" value="BBO76852.1"/>
    <property type="molecule type" value="Genomic_DNA"/>
</dbReference>
<dbReference type="AlphaFoldDB" id="A0A5K7Z4D8"/>
<dbReference type="GO" id="GO:0016491">
    <property type="term" value="F:oxidoreductase activity"/>
    <property type="evidence" value="ECO:0007669"/>
    <property type="project" value="InterPro"/>
</dbReference>
<dbReference type="InterPro" id="IPR002937">
    <property type="entry name" value="Amino_oxidase"/>
</dbReference>